<dbReference type="InterPro" id="IPR000473">
    <property type="entry name" value="Ribosomal_bL36"/>
</dbReference>
<dbReference type="STRING" id="683228.GA0070617_5175"/>
<gene>
    <name evidence="5" type="primary">rpmJ</name>
    <name evidence="7" type="ORF">GA0070617_5175</name>
</gene>
<organism evidence="7 8">
    <name type="scientific">Micromonospora yangpuensis</name>
    <dbReference type="NCBI Taxonomy" id="683228"/>
    <lineage>
        <taxon>Bacteria</taxon>
        <taxon>Bacillati</taxon>
        <taxon>Actinomycetota</taxon>
        <taxon>Actinomycetes</taxon>
        <taxon>Micromonosporales</taxon>
        <taxon>Micromonosporaceae</taxon>
        <taxon>Micromonospora</taxon>
    </lineage>
</organism>
<dbReference type="InterPro" id="IPR035977">
    <property type="entry name" value="Ribosomal_bL36_sp"/>
</dbReference>
<dbReference type="GO" id="GO:0005840">
    <property type="term" value="C:ribosome"/>
    <property type="evidence" value="ECO:0007669"/>
    <property type="project" value="UniProtKB-KW"/>
</dbReference>
<dbReference type="AlphaFoldDB" id="A0A1C6VAL1"/>
<reference evidence="7 8" key="1">
    <citation type="submission" date="2016-06" db="EMBL/GenBank/DDBJ databases">
        <authorList>
            <person name="Kjaerup R.B."/>
            <person name="Dalgaard T.S."/>
            <person name="Juul-Madsen H.R."/>
        </authorList>
    </citation>
    <scope>NUCLEOTIDE SEQUENCE [LARGE SCALE GENOMIC DNA]</scope>
    <source>
        <strain evidence="7 8">DSM 45577</strain>
    </source>
</reference>
<dbReference type="GO" id="GO:0005737">
    <property type="term" value="C:cytoplasm"/>
    <property type="evidence" value="ECO:0007669"/>
    <property type="project" value="UniProtKB-ARBA"/>
</dbReference>
<comment type="similarity">
    <text evidence="1 5 6">Belongs to the bacterial ribosomal protein bL36 family.</text>
</comment>
<evidence type="ECO:0000313" key="7">
    <source>
        <dbReference type="EMBL" id="SCL63348.1"/>
    </source>
</evidence>
<evidence type="ECO:0000256" key="1">
    <source>
        <dbReference type="ARBA" id="ARBA00007645"/>
    </source>
</evidence>
<evidence type="ECO:0000313" key="8">
    <source>
        <dbReference type="Proteomes" id="UP000198937"/>
    </source>
</evidence>
<dbReference type="EMBL" id="FMIA01000002">
    <property type="protein sequence ID" value="SCL63348.1"/>
    <property type="molecule type" value="Genomic_DNA"/>
</dbReference>
<dbReference type="HAMAP" id="MF_00251">
    <property type="entry name" value="Ribosomal_bL36"/>
    <property type="match status" value="1"/>
</dbReference>
<proteinExistence type="inferred from homology"/>
<protein>
    <recommendedName>
        <fullName evidence="4 5">Large ribosomal subunit protein bL36</fullName>
    </recommendedName>
</protein>
<name>A0A1C6VAL1_9ACTN</name>
<accession>A0A1C6VAL1</accession>
<keyword evidence="2 5" id="KW-0689">Ribosomal protein</keyword>
<dbReference type="Pfam" id="PF00444">
    <property type="entry name" value="Ribosomal_L36"/>
    <property type="match status" value="1"/>
</dbReference>
<sequence>MGSKATVKVKPSVKRICNKCRVIRRHGRVMVICTDPRHKQRQG</sequence>
<dbReference type="GO" id="GO:0006412">
    <property type="term" value="P:translation"/>
    <property type="evidence" value="ECO:0007669"/>
    <property type="project" value="UniProtKB-UniRule"/>
</dbReference>
<evidence type="ECO:0000256" key="6">
    <source>
        <dbReference type="RuleBase" id="RU000571"/>
    </source>
</evidence>
<keyword evidence="3 5" id="KW-0687">Ribonucleoprotein</keyword>
<evidence type="ECO:0000256" key="2">
    <source>
        <dbReference type="ARBA" id="ARBA00022980"/>
    </source>
</evidence>
<evidence type="ECO:0000256" key="3">
    <source>
        <dbReference type="ARBA" id="ARBA00023274"/>
    </source>
</evidence>
<evidence type="ECO:0000256" key="4">
    <source>
        <dbReference type="ARBA" id="ARBA00035186"/>
    </source>
</evidence>
<dbReference type="GO" id="GO:1990904">
    <property type="term" value="C:ribonucleoprotein complex"/>
    <property type="evidence" value="ECO:0007669"/>
    <property type="project" value="UniProtKB-KW"/>
</dbReference>
<keyword evidence="8" id="KW-1185">Reference proteome</keyword>
<dbReference type="PANTHER" id="PTHR42888:SF1">
    <property type="entry name" value="LARGE RIBOSOMAL SUBUNIT PROTEIN BL36C"/>
    <property type="match status" value="1"/>
</dbReference>
<dbReference type="PROSITE" id="PS00828">
    <property type="entry name" value="RIBOSOMAL_L36"/>
    <property type="match status" value="1"/>
</dbReference>
<dbReference type="PANTHER" id="PTHR42888">
    <property type="entry name" value="50S RIBOSOMAL PROTEIN L36, CHLOROPLASTIC"/>
    <property type="match status" value="1"/>
</dbReference>
<evidence type="ECO:0000256" key="5">
    <source>
        <dbReference type="HAMAP-Rule" id="MF_00251"/>
    </source>
</evidence>
<dbReference type="SUPFAM" id="SSF57840">
    <property type="entry name" value="Ribosomal protein L36"/>
    <property type="match status" value="1"/>
</dbReference>
<dbReference type="Proteomes" id="UP000198937">
    <property type="component" value="Unassembled WGS sequence"/>
</dbReference>
<dbReference type="GO" id="GO:0003735">
    <property type="term" value="F:structural constituent of ribosome"/>
    <property type="evidence" value="ECO:0007669"/>
    <property type="project" value="InterPro"/>
</dbReference>
<dbReference type="NCBIfam" id="TIGR01022">
    <property type="entry name" value="rpmJ_bact"/>
    <property type="match status" value="1"/>
</dbReference>